<dbReference type="SUPFAM" id="SSF90123">
    <property type="entry name" value="ABC transporter transmembrane region"/>
    <property type="match status" value="1"/>
</dbReference>
<dbReference type="PANTHER" id="PTHR43394:SF1">
    <property type="entry name" value="ATP-BINDING CASSETTE SUB-FAMILY B MEMBER 10, MITOCHONDRIAL"/>
    <property type="match status" value="1"/>
</dbReference>
<keyword evidence="9 11" id="KW-0472">Membrane</keyword>
<dbReference type="AlphaFoldDB" id="A0A8D3WGV6"/>
<dbReference type="Proteomes" id="UP000002066">
    <property type="component" value="Chromosome"/>
</dbReference>
<dbReference type="GO" id="GO:0005886">
    <property type="term" value="C:plasma membrane"/>
    <property type="evidence" value="ECO:0007669"/>
    <property type="project" value="UniProtKB-SubCell"/>
</dbReference>
<dbReference type="InterPro" id="IPR039421">
    <property type="entry name" value="Type_1_exporter"/>
</dbReference>
<reference evidence="14 15" key="1">
    <citation type="submission" date="2011-01" db="EMBL/GenBank/DDBJ databases">
        <title>Complete sequence of chromosome of Streptomyces flavogriseus ATCC 33331.</title>
        <authorList>
            <consortium name="US DOE Joint Genome Institute"/>
            <person name="Lucas S."/>
            <person name="Copeland A."/>
            <person name="Lapidus A."/>
            <person name="Cheng J.-F."/>
            <person name="Goodwin L."/>
            <person name="Pitluck S."/>
            <person name="Davenport K."/>
            <person name="Detter J.C."/>
            <person name="Han C."/>
            <person name="Tapia R."/>
            <person name="Land M."/>
            <person name="Hauser L."/>
            <person name="Kyrpides N."/>
            <person name="Ivanova N."/>
            <person name="Ovchinnikova G."/>
            <person name="Pagani I."/>
            <person name="Brumm P."/>
            <person name="Mead D."/>
            <person name="Woyke T."/>
        </authorList>
    </citation>
    <scope>NUCLEOTIDE SEQUENCE [LARGE SCALE GENOMIC DNA]</scope>
    <source>
        <strain evidence="15">ATCC 33331 / IAF-45CD</strain>
    </source>
</reference>
<evidence type="ECO:0000313" key="15">
    <source>
        <dbReference type="Proteomes" id="UP000002066"/>
    </source>
</evidence>
<evidence type="ECO:0000256" key="11">
    <source>
        <dbReference type="SAM" id="Phobius"/>
    </source>
</evidence>
<dbReference type="GO" id="GO:0015421">
    <property type="term" value="F:ABC-type oligopeptide transporter activity"/>
    <property type="evidence" value="ECO:0007669"/>
    <property type="project" value="TreeGrafter"/>
</dbReference>
<dbReference type="PROSITE" id="PS50893">
    <property type="entry name" value="ABC_TRANSPORTER_2"/>
    <property type="match status" value="1"/>
</dbReference>
<dbReference type="EMBL" id="CP002475">
    <property type="protein sequence ID" value="ADW02408.1"/>
    <property type="molecule type" value="Genomic_DNA"/>
</dbReference>
<keyword evidence="6" id="KW-0547">Nucleotide-binding</keyword>
<dbReference type="CDD" id="cd07346">
    <property type="entry name" value="ABC_6TM_exporters"/>
    <property type="match status" value="1"/>
</dbReference>
<dbReference type="PANTHER" id="PTHR43394">
    <property type="entry name" value="ATP-DEPENDENT PERMEASE MDL1, MITOCHONDRIAL"/>
    <property type="match status" value="1"/>
</dbReference>
<evidence type="ECO:0000256" key="6">
    <source>
        <dbReference type="ARBA" id="ARBA00022741"/>
    </source>
</evidence>
<evidence type="ECO:0000256" key="7">
    <source>
        <dbReference type="ARBA" id="ARBA00022840"/>
    </source>
</evidence>
<dbReference type="InterPro" id="IPR003593">
    <property type="entry name" value="AAA+_ATPase"/>
</dbReference>
<evidence type="ECO:0000313" key="14">
    <source>
        <dbReference type="EMBL" id="ADW02408.1"/>
    </source>
</evidence>
<protein>
    <submittedName>
        <fullName evidence="14">ABC transporter transmembrane region</fullName>
    </submittedName>
</protein>
<dbReference type="SMART" id="SM00382">
    <property type="entry name" value="AAA"/>
    <property type="match status" value="1"/>
</dbReference>
<organism evidence="14 15">
    <name type="scientific">Streptomyces pratensis (strain ATCC 33331 / IAF-45CD)</name>
    <dbReference type="NCBI Taxonomy" id="591167"/>
    <lineage>
        <taxon>Bacteria</taxon>
        <taxon>Bacillati</taxon>
        <taxon>Actinomycetota</taxon>
        <taxon>Actinomycetes</taxon>
        <taxon>Kitasatosporales</taxon>
        <taxon>Streptomycetaceae</taxon>
        <taxon>Streptomyces</taxon>
    </lineage>
</organism>
<dbReference type="SUPFAM" id="SSF52540">
    <property type="entry name" value="P-loop containing nucleoside triphosphate hydrolases"/>
    <property type="match status" value="1"/>
</dbReference>
<name>A0A8D3WGV6_STRFA</name>
<dbReference type="PROSITE" id="PS50929">
    <property type="entry name" value="ABC_TM1F"/>
    <property type="match status" value="1"/>
</dbReference>
<keyword evidence="5 11" id="KW-0812">Transmembrane</keyword>
<dbReference type="InterPro" id="IPR011527">
    <property type="entry name" value="ABC1_TM_dom"/>
</dbReference>
<dbReference type="InterPro" id="IPR036640">
    <property type="entry name" value="ABC1_TM_sf"/>
</dbReference>
<dbReference type="KEGG" id="sfa:Sfla_0952"/>
<dbReference type="Gene3D" id="1.20.1560.10">
    <property type="entry name" value="ABC transporter type 1, transmembrane domain"/>
    <property type="match status" value="1"/>
</dbReference>
<dbReference type="GO" id="GO:0016887">
    <property type="term" value="F:ATP hydrolysis activity"/>
    <property type="evidence" value="ECO:0007669"/>
    <property type="project" value="InterPro"/>
</dbReference>
<evidence type="ECO:0000256" key="1">
    <source>
        <dbReference type="ARBA" id="ARBA00004651"/>
    </source>
</evidence>
<evidence type="ECO:0000256" key="9">
    <source>
        <dbReference type="ARBA" id="ARBA00023136"/>
    </source>
</evidence>
<evidence type="ECO:0000256" key="2">
    <source>
        <dbReference type="ARBA" id="ARBA00022448"/>
    </source>
</evidence>
<feature type="region of interest" description="Disordered" evidence="10">
    <location>
        <begin position="591"/>
        <end position="610"/>
    </location>
</feature>
<feature type="domain" description="ABC transporter" evidence="12">
    <location>
        <begin position="347"/>
        <end position="581"/>
    </location>
</feature>
<evidence type="ECO:0000256" key="8">
    <source>
        <dbReference type="ARBA" id="ARBA00022989"/>
    </source>
</evidence>
<dbReference type="OrthoDB" id="9806127at2"/>
<evidence type="ECO:0000256" key="3">
    <source>
        <dbReference type="ARBA" id="ARBA00022475"/>
    </source>
</evidence>
<feature type="transmembrane region" description="Helical" evidence="11">
    <location>
        <begin position="252"/>
        <end position="274"/>
    </location>
</feature>
<evidence type="ECO:0000256" key="5">
    <source>
        <dbReference type="ARBA" id="ARBA00022692"/>
    </source>
</evidence>
<feature type="compositionally biased region" description="Basic and acidic residues" evidence="10">
    <location>
        <begin position="591"/>
        <end position="601"/>
    </location>
</feature>
<keyword evidence="3" id="KW-1003">Cell membrane</keyword>
<feature type="transmembrane region" description="Helical" evidence="11">
    <location>
        <begin position="173"/>
        <end position="193"/>
    </location>
</feature>
<feature type="domain" description="ABC transmembrane type-1" evidence="13">
    <location>
        <begin position="34"/>
        <end position="317"/>
    </location>
</feature>
<evidence type="ECO:0000256" key="4">
    <source>
        <dbReference type="ARBA" id="ARBA00022519"/>
    </source>
</evidence>
<sequence length="610" mass="64253">MSASPETPRLPVADGATVRRAVRALIEDDGRAMAGIVLLTCLASLAGLASPWLLGDIVTGVERGDITASEVDLLSLGVLGFAVTQLVLTRYARFHSHRFGERALARLREEVLDRTLALPARVVEQVGTGDLVTRSSVDVATVASTLRNAAPDVFLAAVQALFIFAAVFLLHPLLGLCALVGMPLVWWAARWYLARARDAYLTEGAAGADVAEALNATAQGAHTVEAFGLGADRVLHTDQAVDAAYRAGRRTLFLRTVLFPVTGFAHTLPLTLVLLAGGLAYLDGAVDLGVVVAGGLYMWQLVDPLDRALTWVEQLQRSGASLARIEGVGLVTGETAPDTRRPADDRIEVSGVHFAYSGTHDVLDGIDLTVRPGERLALVGASGAGKSTLGKLLSGVGAPRTGTVTVGGVPVAALSAAGALGNRIVLITQEHHVFLGTLRENLAIAAPEADDHAMLAALARVEADWAGELAEGLETRLGPGGVRLDAAQAQQLTLARVDLADPHTLILDEVTALLDPMTARQAERAMAAVRADRTVISIAHRLQTAHDADRIAVMEAGRIVELGSHDELISANGAYAALWRSWNGREREVTAVRPSADDDGHTPGGMFPRT</sequence>
<accession>A0A8D3WGV6</accession>
<dbReference type="FunFam" id="3.40.50.300:FF:001001">
    <property type="entry name" value="Multidrug ABC transporter ATP-binding protein"/>
    <property type="match status" value="1"/>
</dbReference>
<evidence type="ECO:0000259" key="13">
    <source>
        <dbReference type="PROSITE" id="PS50929"/>
    </source>
</evidence>
<proteinExistence type="predicted"/>
<dbReference type="Pfam" id="PF00005">
    <property type="entry name" value="ABC_tran"/>
    <property type="match status" value="1"/>
</dbReference>
<dbReference type="Pfam" id="PF00664">
    <property type="entry name" value="ABC_membrane"/>
    <property type="match status" value="1"/>
</dbReference>
<feature type="transmembrane region" description="Helical" evidence="11">
    <location>
        <begin position="32"/>
        <end position="53"/>
    </location>
</feature>
<keyword evidence="8 11" id="KW-1133">Transmembrane helix</keyword>
<evidence type="ECO:0000256" key="10">
    <source>
        <dbReference type="SAM" id="MobiDB-lite"/>
    </source>
</evidence>
<comment type="subcellular location">
    <subcellularLocation>
        <location evidence="1">Cell membrane</location>
        <topology evidence="1">Multi-pass membrane protein</topology>
    </subcellularLocation>
</comment>
<dbReference type="Gene3D" id="3.40.50.300">
    <property type="entry name" value="P-loop containing nucleotide triphosphate hydrolases"/>
    <property type="match status" value="1"/>
</dbReference>
<feature type="transmembrane region" description="Helical" evidence="11">
    <location>
        <begin position="73"/>
        <end position="92"/>
    </location>
</feature>
<evidence type="ECO:0000259" key="12">
    <source>
        <dbReference type="PROSITE" id="PS50893"/>
    </source>
</evidence>
<keyword evidence="2" id="KW-0813">Transport</keyword>
<gene>
    <name evidence="14" type="ordered locus">Sfla_0952</name>
</gene>
<dbReference type="GO" id="GO:0005524">
    <property type="term" value="F:ATP binding"/>
    <property type="evidence" value="ECO:0007669"/>
    <property type="project" value="UniProtKB-KW"/>
</dbReference>
<keyword evidence="4" id="KW-0997">Cell inner membrane</keyword>
<keyword evidence="7" id="KW-0067">ATP-binding</keyword>
<dbReference type="InterPro" id="IPR027417">
    <property type="entry name" value="P-loop_NTPase"/>
</dbReference>
<dbReference type="InterPro" id="IPR003439">
    <property type="entry name" value="ABC_transporter-like_ATP-bd"/>
</dbReference>